<dbReference type="Gramene" id="mRNA:HanXRQr2_Chr08g0345531">
    <property type="protein sequence ID" value="mRNA:HanXRQr2_Chr08g0345531"/>
    <property type="gene ID" value="HanXRQr2_Chr08g0345531"/>
</dbReference>
<accession>A0A9K3NDZ2</accession>
<dbReference type="Proteomes" id="UP000215914">
    <property type="component" value="Unassembled WGS sequence"/>
</dbReference>
<name>A0A9K3NDZ2_HELAN</name>
<evidence type="ECO:0000313" key="2">
    <source>
        <dbReference type="EMBL" id="KAF5795938.1"/>
    </source>
</evidence>
<gene>
    <name evidence="2" type="ORF">HanXRQr2_Chr08g0345531</name>
</gene>
<reference evidence="2" key="1">
    <citation type="journal article" date="2017" name="Nature">
        <title>The sunflower genome provides insights into oil metabolism, flowering and Asterid evolution.</title>
        <authorList>
            <person name="Badouin H."/>
            <person name="Gouzy J."/>
            <person name="Grassa C.J."/>
            <person name="Murat F."/>
            <person name="Staton S.E."/>
            <person name="Cottret L."/>
            <person name="Lelandais-Briere C."/>
            <person name="Owens G.L."/>
            <person name="Carrere S."/>
            <person name="Mayjonade B."/>
            <person name="Legrand L."/>
            <person name="Gill N."/>
            <person name="Kane N.C."/>
            <person name="Bowers J.E."/>
            <person name="Hubner S."/>
            <person name="Bellec A."/>
            <person name="Berard A."/>
            <person name="Berges H."/>
            <person name="Blanchet N."/>
            <person name="Boniface M.C."/>
            <person name="Brunel D."/>
            <person name="Catrice O."/>
            <person name="Chaidir N."/>
            <person name="Claudel C."/>
            <person name="Donnadieu C."/>
            <person name="Faraut T."/>
            <person name="Fievet G."/>
            <person name="Helmstetter N."/>
            <person name="King M."/>
            <person name="Knapp S.J."/>
            <person name="Lai Z."/>
            <person name="Le Paslier M.C."/>
            <person name="Lippi Y."/>
            <person name="Lorenzon L."/>
            <person name="Mandel J.R."/>
            <person name="Marage G."/>
            <person name="Marchand G."/>
            <person name="Marquand E."/>
            <person name="Bret-Mestries E."/>
            <person name="Morien E."/>
            <person name="Nambeesan S."/>
            <person name="Nguyen T."/>
            <person name="Pegot-Espagnet P."/>
            <person name="Pouilly N."/>
            <person name="Raftis F."/>
            <person name="Sallet E."/>
            <person name="Schiex T."/>
            <person name="Thomas J."/>
            <person name="Vandecasteele C."/>
            <person name="Vares D."/>
            <person name="Vear F."/>
            <person name="Vautrin S."/>
            <person name="Crespi M."/>
            <person name="Mangin B."/>
            <person name="Burke J.M."/>
            <person name="Salse J."/>
            <person name="Munos S."/>
            <person name="Vincourt P."/>
            <person name="Rieseberg L.H."/>
            <person name="Langlade N.B."/>
        </authorList>
    </citation>
    <scope>NUCLEOTIDE SEQUENCE</scope>
    <source>
        <tissue evidence="2">Leaves</tissue>
    </source>
</reference>
<feature type="domain" description="Glycosyl transferase CAP10" evidence="1">
    <location>
        <begin position="5"/>
        <end position="171"/>
    </location>
</feature>
<dbReference type="InterPro" id="IPR051091">
    <property type="entry name" value="O-Glucosyltr/Glycosyltrsf_90"/>
</dbReference>
<dbReference type="PANTHER" id="PTHR12203:SF87">
    <property type="entry name" value="LIPOPOLYSACCHARIDE-MODIFYING PROTEIN"/>
    <property type="match status" value="1"/>
</dbReference>
<comment type="caution">
    <text evidence="2">The sequence shown here is derived from an EMBL/GenBank/DDBJ whole genome shotgun (WGS) entry which is preliminary data.</text>
</comment>
<evidence type="ECO:0000259" key="1">
    <source>
        <dbReference type="SMART" id="SM00672"/>
    </source>
</evidence>
<organism evidence="2 3">
    <name type="scientific">Helianthus annuus</name>
    <name type="common">Common sunflower</name>
    <dbReference type="NCBI Taxonomy" id="4232"/>
    <lineage>
        <taxon>Eukaryota</taxon>
        <taxon>Viridiplantae</taxon>
        <taxon>Streptophyta</taxon>
        <taxon>Embryophyta</taxon>
        <taxon>Tracheophyta</taxon>
        <taxon>Spermatophyta</taxon>
        <taxon>Magnoliopsida</taxon>
        <taxon>eudicotyledons</taxon>
        <taxon>Gunneridae</taxon>
        <taxon>Pentapetalae</taxon>
        <taxon>asterids</taxon>
        <taxon>campanulids</taxon>
        <taxon>Asterales</taxon>
        <taxon>Asteraceae</taxon>
        <taxon>Asteroideae</taxon>
        <taxon>Heliantheae alliance</taxon>
        <taxon>Heliantheae</taxon>
        <taxon>Helianthus</taxon>
    </lineage>
</organism>
<sequence>MNILTRSEINIGPWEEEFRSIKEGSQKQSWSKKYPYAYWKGNPDVDSPIREALLQCNDTTQWGALIMRQNWTQEIQHGFKQSKLSAQCNHRYKIYAEGYAWSVSLKYILSCGCVPLIINPKYDDFFSRGLFPKKDYLPISPENICPSIKTAVKWGIARTSSPSEFSYIYLICL</sequence>
<dbReference type="AlphaFoldDB" id="A0A9K3NDZ2"/>
<reference evidence="2" key="2">
    <citation type="submission" date="2020-06" db="EMBL/GenBank/DDBJ databases">
        <title>Helianthus annuus Genome sequencing and assembly Release 2.</title>
        <authorList>
            <person name="Gouzy J."/>
            <person name="Langlade N."/>
            <person name="Munos S."/>
        </authorList>
    </citation>
    <scope>NUCLEOTIDE SEQUENCE</scope>
    <source>
        <tissue evidence="2">Leaves</tissue>
    </source>
</reference>
<evidence type="ECO:0000313" key="3">
    <source>
        <dbReference type="Proteomes" id="UP000215914"/>
    </source>
</evidence>
<keyword evidence="3" id="KW-1185">Reference proteome</keyword>
<dbReference type="PANTHER" id="PTHR12203">
    <property type="entry name" value="KDEL LYS-ASP-GLU-LEU CONTAINING - RELATED"/>
    <property type="match status" value="1"/>
</dbReference>
<dbReference type="EMBL" id="MNCJ02000323">
    <property type="protein sequence ID" value="KAF5795938.1"/>
    <property type="molecule type" value="Genomic_DNA"/>
</dbReference>
<protein>
    <submittedName>
        <fullName evidence="2">Lipopolysaccharide-modifying protein</fullName>
    </submittedName>
</protein>
<proteinExistence type="predicted"/>
<dbReference type="SMART" id="SM00672">
    <property type="entry name" value="CAP10"/>
    <property type="match status" value="1"/>
</dbReference>
<dbReference type="InterPro" id="IPR006598">
    <property type="entry name" value="CAP10"/>
</dbReference>
<dbReference type="Pfam" id="PF05686">
    <property type="entry name" value="Glyco_transf_90"/>
    <property type="match status" value="1"/>
</dbReference>